<dbReference type="EMBL" id="CP053892">
    <property type="protein sequence ID" value="QKG23411.1"/>
    <property type="molecule type" value="Genomic_DNA"/>
</dbReference>
<feature type="transmembrane region" description="Helical" evidence="1">
    <location>
        <begin position="268"/>
        <end position="289"/>
    </location>
</feature>
<feature type="transmembrane region" description="Helical" evidence="1">
    <location>
        <begin position="323"/>
        <end position="344"/>
    </location>
</feature>
<accession>A0A7D3W0P6</accession>
<organism evidence="3 4">
    <name type="scientific">Actinomadura verrucosospora</name>
    <dbReference type="NCBI Taxonomy" id="46165"/>
    <lineage>
        <taxon>Bacteria</taxon>
        <taxon>Bacillati</taxon>
        <taxon>Actinomycetota</taxon>
        <taxon>Actinomycetes</taxon>
        <taxon>Streptosporangiales</taxon>
        <taxon>Thermomonosporaceae</taxon>
        <taxon>Actinomadura</taxon>
    </lineage>
</organism>
<dbReference type="CDD" id="cd12108">
    <property type="entry name" value="Hr-like"/>
    <property type="match status" value="1"/>
</dbReference>
<dbReference type="Gene3D" id="1.20.120.520">
    <property type="entry name" value="nmb1532 protein domain like"/>
    <property type="match status" value="1"/>
</dbReference>
<evidence type="ECO:0000256" key="1">
    <source>
        <dbReference type="SAM" id="Phobius"/>
    </source>
</evidence>
<evidence type="ECO:0000259" key="2">
    <source>
        <dbReference type="Pfam" id="PF01814"/>
    </source>
</evidence>
<keyword evidence="4" id="KW-1185">Reference proteome</keyword>
<dbReference type="Pfam" id="PF14087">
    <property type="entry name" value="DUF4267"/>
    <property type="match status" value="1"/>
</dbReference>
<keyword evidence="1" id="KW-0812">Transmembrane</keyword>
<evidence type="ECO:0000313" key="4">
    <source>
        <dbReference type="Proteomes" id="UP000501240"/>
    </source>
</evidence>
<sequence>MSTDTAQTALTFTRSMIVIHRGMRRESRLLAELIGATRPGDRRRARTLAAHLDDYLTGLHNHHHGEDELIWPLLLSRVDLDADIVLRMEAQHEKVAATIARLRDLAGPWARTADAAGRDALAATLTEHHAVLVEHLDDEEANLLPLAERHLTEAEWNAQGDHFVEHTPKTKILALLGVVLEDATPDERAEFLAGLPAPARAFWRLYGARHHAARMRRLREDVRTSRTGSALALLTGVGIGYVGLSYLLDPAGTAHGFGLPSAPAGDAAAWLNIKGVRDLATGLTVLTLMARGKREALGLVMLAFSTIPAGDMLTILAHHGSKATAFGVHGATAAAVLASGLLLLRAARRR</sequence>
<reference evidence="3 4" key="1">
    <citation type="submission" date="2020-05" db="EMBL/GenBank/DDBJ databases">
        <title>Actinomadura verrucosospora NRRL-B18236 (PFL_A860) Genome sequencing and assembly.</title>
        <authorList>
            <person name="Samborskyy M."/>
        </authorList>
    </citation>
    <scope>NUCLEOTIDE SEQUENCE [LARGE SCALE GENOMIC DNA]</scope>
    <source>
        <strain evidence="3 4">NRRL:B18236</strain>
    </source>
</reference>
<keyword evidence="1" id="KW-1133">Transmembrane helix</keyword>
<gene>
    <name evidence="3" type="ORF">ACTIVE_5054</name>
</gene>
<evidence type="ECO:0000313" key="3">
    <source>
        <dbReference type="EMBL" id="QKG23411.1"/>
    </source>
</evidence>
<keyword evidence="1" id="KW-0472">Membrane</keyword>
<dbReference type="RefSeq" id="WP_246342116.1">
    <property type="nucleotide sequence ID" value="NZ_CP053892.1"/>
</dbReference>
<feature type="domain" description="Hemerythrin-like" evidence="2">
    <location>
        <begin position="18"/>
        <end position="147"/>
    </location>
</feature>
<feature type="transmembrane region" description="Helical" evidence="1">
    <location>
        <begin position="227"/>
        <end position="248"/>
    </location>
</feature>
<proteinExistence type="predicted"/>
<dbReference type="Proteomes" id="UP000501240">
    <property type="component" value="Chromosome"/>
</dbReference>
<dbReference type="InterPro" id="IPR012312">
    <property type="entry name" value="Hemerythrin-like"/>
</dbReference>
<name>A0A7D3W0P6_ACTVE</name>
<dbReference type="InterPro" id="IPR025363">
    <property type="entry name" value="DUF4267"/>
</dbReference>
<feature type="transmembrane region" description="Helical" evidence="1">
    <location>
        <begin position="296"/>
        <end position="317"/>
    </location>
</feature>
<protein>
    <recommendedName>
        <fullName evidence="2">Hemerythrin-like domain-containing protein</fullName>
    </recommendedName>
</protein>
<dbReference type="Pfam" id="PF01814">
    <property type="entry name" value="Hemerythrin"/>
    <property type="match status" value="1"/>
</dbReference>
<dbReference type="AlphaFoldDB" id="A0A7D3W0P6"/>